<organism evidence="3 4">
    <name type="scientific">Nocardia aurea</name>
    <dbReference type="NCBI Taxonomy" id="2144174"/>
    <lineage>
        <taxon>Bacteria</taxon>
        <taxon>Bacillati</taxon>
        <taxon>Actinomycetota</taxon>
        <taxon>Actinomycetes</taxon>
        <taxon>Mycobacteriales</taxon>
        <taxon>Nocardiaceae</taxon>
        <taxon>Nocardia</taxon>
    </lineage>
</organism>
<dbReference type="EMBL" id="JBFAKC010000005">
    <property type="protein sequence ID" value="MEV0708720.1"/>
    <property type="molecule type" value="Genomic_DNA"/>
</dbReference>
<evidence type="ECO:0000259" key="2">
    <source>
        <dbReference type="Pfam" id="PF02470"/>
    </source>
</evidence>
<dbReference type="Proteomes" id="UP001551695">
    <property type="component" value="Unassembled WGS sequence"/>
</dbReference>
<feature type="signal peptide" evidence="1">
    <location>
        <begin position="1"/>
        <end position="21"/>
    </location>
</feature>
<feature type="domain" description="Mce/MlaD" evidence="2">
    <location>
        <begin position="34"/>
        <end position="107"/>
    </location>
</feature>
<dbReference type="RefSeq" id="WP_357783699.1">
    <property type="nucleotide sequence ID" value="NZ_JBFAKC010000005.1"/>
</dbReference>
<keyword evidence="1" id="KW-0732">Signal</keyword>
<accession>A0ABV3FTK8</accession>
<gene>
    <name evidence="3" type="ORF">AB0I48_14240</name>
</gene>
<proteinExistence type="predicted"/>
<dbReference type="InterPro" id="IPR003399">
    <property type="entry name" value="Mce/MlaD"/>
</dbReference>
<evidence type="ECO:0000313" key="3">
    <source>
        <dbReference type="EMBL" id="MEV0708720.1"/>
    </source>
</evidence>
<dbReference type="Pfam" id="PF02470">
    <property type="entry name" value="MlaD"/>
    <property type="match status" value="1"/>
</dbReference>
<sequence>MIRVAHWVKLSVIVALGAALAGCSTDIDPLADDTTITATFANANGVYVGNAVAVLGMKVGEVVDVRAHGTGVDVELRVNGDVAIPADVRAVTVSDSILTDRHVELTPVYRGGPRLGRNAVLASDRTNTPIEFDSLLEMVEKLTGALGGDSAGKGPVADLIDLGTAVTSGNGDDMRAAFSELARAMRTGDDNGAATRDAITEIVTDLDALTDLAARNDRTLREFGSGIYRLSELLADQNIGGGTTGATVNRILTAVTELLQKNQRTLANLAGNADTIFTSLADYNNNIAEFLDVFPLVTNNTYNAIDQNVGALRATVDLNRLLLDGQMVKEVCNLLNLTNLGCNTGDMRDMGPDFGITAILQGLAQTK</sequence>
<name>A0ABV3FTK8_9NOCA</name>
<dbReference type="PROSITE" id="PS51257">
    <property type="entry name" value="PROKAR_LIPOPROTEIN"/>
    <property type="match status" value="1"/>
</dbReference>
<evidence type="ECO:0000313" key="4">
    <source>
        <dbReference type="Proteomes" id="UP001551695"/>
    </source>
</evidence>
<comment type="caution">
    <text evidence="3">The sequence shown here is derived from an EMBL/GenBank/DDBJ whole genome shotgun (WGS) entry which is preliminary data.</text>
</comment>
<dbReference type="InterPro" id="IPR052336">
    <property type="entry name" value="MlaD_Phospholipid_Transporter"/>
</dbReference>
<keyword evidence="4" id="KW-1185">Reference proteome</keyword>
<feature type="chain" id="PRO_5045415358" evidence="1">
    <location>
        <begin position="22"/>
        <end position="367"/>
    </location>
</feature>
<protein>
    <submittedName>
        <fullName evidence="3">MlaD family protein</fullName>
    </submittedName>
</protein>
<dbReference type="PANTHER" id="PTHR33371">
    <property type="entry name" value="INTERMEMBRANE PHOSPHOLIPID TRANSPORT SYSTEM BINDING PROTEIN MLAD-RELATED"/>
    <property type="match status" value="1"/>
</dbReference>
<dbReference type="PANTHER" id="PTHR33371:SF4">
    <property type="entry name" value="INTERMEMBRANE PHOSPHOLIPID TRANSPORT SYSTEM BINDING PROTEIN MLAD"/>
    <property type="match status" value="1"/>
</dbReference>
<reference evidence="3 4" key="1">
    <citation type="submission" date="2024-06" db="EMBL/GenBank/DDBJ databases">
        <title>The Natural Products Discovery Center: Release of the First 8490 Sequenced Strains for Exploring Actinobacteria Biosynthetic Diversity.</title>
        <authorList>
            <person name="Kalkreuter E."/>
            <person name="Kautsar S.A."/>
            <person name="Yang D."/>
            <person name="Bader C.D."/>
            <person name="Teijaro C.N."/>
            <person name="Fluegel L."/>
            <person name="Davis C.M."/>
            <person name="Simpson J.R."/>
            <person name="Lauterbach L."/>
            <person name="Steele A.D."/>
            <person name="Gui C."/>
            <person name="Meng S."/>
            <person name="Li G."/>
            <person name="Viehrig K."/>
            <person name="Ye F."/>
            <person name="Su P."/>
            <person name="Kiefer A.F."/>
            <person name="Nichols A."/>
            <person name="Cepeda A.J."/>
            <person name="Yan W."/>
            <person name="Fan B."/>
            <person name="Jiang Y."/>
            <person name="Adhikari A."/>
            <person name="Zheng C.-J."/>
            <person name="Schuster L."/>
            <person name="Cowan T.M."/>
            <person name="Smanski M.J."/>
            <person name="Chevrette M.G."/>
            <person name="De Carvalho L.P.S."/>
            <person name="Shen B."/>
        </authorList>
    </citation>
    <scope>NUCLEOTIDE SEQUENCE [LARGE SCALE GENOMIC DNA]</scope>
    <source>
        <strain evidence="3 4">NPDC050403</strain>
    </source>
</reference>
<evidence type="ECO:0000256" key="1">
    <source>
        <dbReference type="SAM" id="SignalP"/>
    </source>
</evidence>